<gene>
    <name evidence="14" type="ORF">AYBTSS11_LOCUS11572</name>
</gene>
<keyword evidence="2" id="KW-0723">Serine/threonine-protein kinase</keyword>
<keyword evidence="9" id="KW-0675">Receptor</keyword>
<keyword evidence="11" id="KW-0812">Transmembrane</keyword>
<keyword evidence="5" id="KW-0677">Repeat</keyword>
<evidence type="ECO:0000256" key="9">
    <source>
        <dbReference type="ARBA" id="ARBA00023170"/>
    </source>
</evidence>
<keyword evidence="11" id="KW-1133">Transmembrane helix</keyword>
<feature type="transmembrane region" description="Helical" evidence="11">
    <location>
        <begin position="21"/>
        <end position="39"/>
    </location>
</feature>
<feature type="transmembrane region" description="Helical" evidence="11">
    <location>
        <begin position="657"/>
        <end position="682"/>
    </location>
</feature>
<keyword evidence="11" id="KW-0472">Membrane</keyword>
<evidence type="ECO:0000256" key="6">
    <source>
        <dbReference type="ARBA" id="ARBA00022741"/>
    </source>
</evidence>
<evidence type="ECO:0000259" key="12">
    <source>
        <dbReference type="PROSITE" id="PS50011"/>
    </source>
</evidence>
<dbReference type="InterPro" id="IPR000719">
    <property type="entry name" value="Prot_kinase_dom"/>
</dbReference>
<dbReference type="InterPro" id="IPR011009">
    <property type="entry name" value="Kinase-like_dom_sf"/>
</dbReference>
<dbReference type="Pfam" id="PF01657">
    <property type="entry name" value="Stress-antifung"/>
    <property type="match status" value="2"/>
</dbReference>
<dbReference type="Gene3D" id="1.10.510.10">
    <property type="entry name" value="Transferase(Phosphotransferase) domain 1"/>
    <property type="match status" value="1"/>
</dbReference>
<dbReference type="GO" id="GO:0030247">
    <property type="term" value="F:polysaccharide binding"/>
    <property type="evidence" value="ECO:0007669"/>
    <property type="project" value="InterPro"/>
</dbReference>
<evidence type="ECO:0000256" key="8">
    <source>
        <dbReference type="ARBA" id="ARBA00022840"/>
    </source>
</evidence>
<keyword evidence="6" id="KW-0547">Nucleotide-binding</keyword>
<dbReference type="FunFam" id="3.30.200.20:FF:000177">
    <property type="entry name" value="Cysteine-rich receptor-like protein kinase 2"/>
    <property type="match status" value="1"/>
</dbReference>
<dbReference type="Pfam" id="PF13947">
    <property type="entry name" value="GUB_WAK_bind"/>
    <property type="match status" value="1"/>
</dbReference>
<dbReference type="PROSITE" id="PS51473">
    <property type="entry name" value="GNK2"/>
    <property type="match status" value="2"/>
</dbReference>
<dbReference type="InterPro" id="IPR001245">
    <property type="entry name" value="Ser-Thr/Tyr_kinase_cat_dom"/>
</dbReference>
<comment type="subcellular location">
    <subcellularLocation>
        <location evidence="1">Membrane</location>
        <topology evidence="1">Single-pass membrane protein</topology>
    </subcellularLocation>
</comment>
<accession>A0AA86SDT4</accession>
<keyword evidence="4" id="KW-0732">Signal</keyword>
<sequence length="1052" mass="115542">MTVFTTKFPSFFNSFTTMPSFIIALYIILSAAYLIPLSLCHPNTCRSYCANITIDYPFALQYGCGHPGFRDLLFCINDVLMFHVSSGSYRVLEIDYAYQALTLHEPHMSTCHNLVLGSRGNGFALEPWRAPYMNPAADNVFMLIACSPRSPLFQGFPGKHLPCRNVSGMGCEEYLSCPAWEMMGHKRLGSASFFGSGPPECCAVPYEAIRGINLTKLECEGYSSAYSVAPLKVDGPGGWSYGIRVRYSVQGNDEFCGACEATGGTCGYGSDGIRQLCMCGDFNSTSNCDSVGIPSGARPTYTEDKILAGTDTKDSLTIDVCASVDDDQPDFKKSVRTMRTRVSFDLYFLFPVERLAQTFFKKAGRSDHLVENCSSIQFVDRGLSSTTRQKKFKSYILKKKKMVHFLNVPENLITWLWLMLMSSSSLLIPRAGCVGSGIRQTGLTCGGSEHPGSSASKFMAIMDTLSFQVKDRGWGAQTLLGTGPPMYALSQCRRDLRPTDCYTCFSQARQVLSRCVPQTAGRIHLYGCFLRYDNYSFFRESVDPTSDIGICMAPILGDDGGRRVAAVVSNVTKEAAEHGFAVDGEEGVFALAQCWATLNKGRCRICLSEAAKKVQECVPNVEGRSLFTGCILRYSTRKFYNDAAEDNIKDSKEGPDVWMIAAWVLSAIVGILLIVLVVFICCQRISSRSKVSDSCGALPDFAFVAGFSFRYDLLEKATNHFDPANKLGEGGAASVFKGTLPSGGTVAVKRLFFNKRQWTEGFFNEVNLINGIQHKNVVKLLGCSIEGPESLLVYEFVPNGSLDQVLFGKESENALNWDQRFQIICGIAEGLAYLHEGSGTKIIHRDIKSSNILFDENLNPKIADFGLARSITENKSLRTGNSRTLGYMAPEYVSKGQVTEKADVYAFGVLVVEIVCGKKNNDYIPGSTSLLHSVWKNYKANNITASVDPALHGKHTVEEASHALQAGLLCTQSSLALRPSMSEVVQMLTKKDYAIPSPKQQPFLNFSGLSQNDRSLSSSWHDASARSSFHSTTSSLIPNDDLTVLEKTERGT</sequence>
<reference evidence="14" key="1">
    <citation type="submission" date="2023-10" db="EMBL/GenBank/DDBJ databases">
        <authorList>
            <person name="Domelevo Entfellner J.-B."/>
        </authorList>
    </citation>
    <scope>NUCLEOTIDE SEQUENCE</scope>
</reference>
<dbReference type="InterPro" id="IPR052059">
    <property type="entry name" value="CR_Ser/Thr_kinase"/>
</dbReference>
<dbReference type="EMBL" id="OY731400">
    <property type="protein sequence ID" value="CAJ1943829.1"/>
    <property type="molecule type" value="Genomic_DNA"/>
</dbReference>
<feature type="domain" description="Gnk2-homologous" evidence="13">
    <location>
        <begin position="542"/>
        <end position="639"/>
    </location>
</feature>
<evidence type="ECO:0000259" key="13">
    <source>
        <dbReference type="PROSITE" id="PS51473"/>
    </source>
</evidence>
<evidence type="ECO:0000256" key="7">
    <source>
        <dbReference type="ARBA" id="ARBA00022777"/>
    </source>
</evidence>
<organism evidence="14 15">
    <name type="scientific">Sphenostylis stenocarpa</name>
    <dbReference type="NCBI Taxonomy" id="92480"/>
    <lineage>
        <taxon>Eukaryota</taxon>
        <taxon>Viridiplantae</taxon>
        <taxon>Streptophyta</taxon>
        <taxon>Embryophyta</taxon>
        <taxon>Tracheophyta</taxon>
        <taxon>Spermatophyta</taxon>
        <taxon>Magnoliopsida</taxon>
        <taxon>eudicotyledons</taxon>
        <taxon>Gunneridae</taxon>
        <taxon>Pentapetalae</taxon>
        <taxon>rosids</taxon>
        <taxon>fabids</taxon>
        <taxon>Fabales</taxon>
        <taxon>Fabaceae</taxon>
        <taxon>Papilionoideae</taxon>
        <taxon>50 kb inversion clade</taxon>
        <taxon>NPAAA clade</taxon>
        <taxon>indigoferoid/millettioid clade</taxon>
        <taxon>Phaseoleae</taxon>
        <taxon>Sphenostylis</taxon>
    </lineage>
</organism>
<dbReference type="AlphaFoldDB" id="A0AA86SDT4"/>
<dbReference type="CDD" id="cd23509">
    <property type="entry name" value="Gnk2-like"/>
    <property type="match status" value="2"/>
</dbReference>
<evidence type="ECO:0000313" key="14">
    <source>
        <dbReference type="EMBL" id="CAJ1943829.1"/>
    </source>
</evidence>
<dbReference type="CDD" id="cd14066">
    <property type="entry name" value="STKc_IRAK"/>
    <property type="match status" value="1"/>
</dbReference>
<dbReference type="Proteomes" id="UP001189624">
    <property type="component" value="Chromosome 3"/>
</dbReference>
<evidence type="ECO:0000313" key="15">
    <source>
        <dbReference type="Proteomes" id="UP001189624"/>
    </source>
</evidence>
<keyword evidence="15" id="KW-1185">Reference proteome</keyword>
<evidence type="ECO:0000256" key="5">
    <source>
        <dbReference type="ARBA" id="ARBA00022737"/>
    </source>
</evidence>
<dbReference type="InterPro" id="IPR002902">
    <property type="entry name" value="GNK2"/>
</dbReference>
<keyword evidence="10" id="KW-0325">Glycoprotein</keyword>
<dbReference type="SUPFAM" id="SSF56112">
    <property type="entry name" value="Protein kinase-like (PK-like)"/>
    <property type="match status" value="1"/>
</dbReference>
<proteinExistence type="predicted"/>
<dbReference type="Pfam" id="PF07714">
    <property type="entry name" value="PK_Tyr_Ser-Thr"/>
    <property type="match status" value="1"/>
</dbReference>
<keyword evidence="3" id="KW-0808">Transferase</keyword>
<dbReference type="GO" id="GO:0016020">
    <property type="term" value="C:membrane"/>
    <property type="evidence" value="ECO:0007669"/>
    <property type="project" value="UniProtKB-SubCell"/>
</dbReference>
<evidence type="ECO:0000256" key="1">
    <source>
        <dbReference type="ARBA" id="ARBA00004167"/>
    </source>
</evidence>
<evidence type="ECO:0000256" key="10">
    <source>
        <dbReference type="ARBA" id="ARBA00023180"/>
    </source>
</evidence>
<dbReference type="PROSITE" id="PS50011">
    <property type="entry name" value="PROTEIN_KINASE_DOM"/>
    <property type="match status" value="1"/>
</dbReference>
<dbReference type="Gene3D" id="3.30.430.20">
    <property type="entry name" value="Gnk2 domain, C-X8-C-X2-C motif"/>
    <property type="match status" value="2"/>
</dbReference>
<dbReference type="InterPro" id="IPR038408">
    <property type="entry name" value="GNK2_sf"/>
</dbReference>
<keyword evidence="7" id="KW-0418">Kinase</keyword>
<evidence type="ECO:0000256" key="4">
    <source>
        <dbReference type="ARBA" id="ARBA00022729"/>
    </source>
</evidence>
<keyword evidence="8" id="KW-0067">ATP-binding</keyword>
<evidence type="ECO:0000256" key="3">
    <source>
        <dbReference type="ARBA" id="ARBA00022679"/>
    </source>
</evidence>
<dbReference type="FunFam" id="1.10.510.10:FF:000336">
    <property type="entry name" value="Cysteine-rich receptor-like protein kinase 2"/>
    <property type="match status" value="1"/>
</dbReference>
<dbReference type="GO" id="GO:0004674">
    <property type="term" value="F:protein serine/threonine kinase activity"/>
    <property type="evidence" value="ECO:0007669"/>
    <property type="project" value="UniProtKB-KW"/>
</dbReference>
<evidence type="ECO:0000256" key="11">
    <source>
        <dbReference type="SAM" id="Phobius"/>
    </source>
</evidence>
<dbReference type="InterPro" id="IPR008271">
    <property type="entry name" value="Ser/Thr_kinase_AS"/>
</dbReference>
<dbReference type="InterPro" id="IPR025287">
    <property type="entry name" value="WAK_GUB"/>
</dbReference>
<protein>
    <recommendedName>
        <fullName evidence="16">Cysteine-rich receptor-like protein kinase 42</fullName>
    </recommendedName>
</protein>
<dbReference type="Gene3D" id="3.30.200.20">
    <property type="entry name" value="Phosphorylase Kinase, domain 1"/>
    <property type="match status" value="1"/>
</dbReference>
<feature type="domain" description="Protein kinase" evidence="12">
    <location>
        <begin position="721"/>
        <end position="1004"/>
    </location>
</feature>
<evidence type="ECO:0008006" key="16">
    <source>
        <dbReference type="Google" id="ProtNLM"/>
    </source>
</evidence>
<dbReference type="PANTHER" id="PTHR47973">
    <property type="entry name" value="CYSTEINE-RICH RECEPTOR-LIKE PROTEIN KINASE 3"/>
    <property type="match status" value="1"/>
</dbReference>
<evidence type="ECO:0000256" key="2">
    <source>
        <dbReference type="ARBA" id="ARBA00022527"/>
    </source>
</evidence>
<dbReference type="Gramene" id="rna-AYBTSS11_LOCUS11572">
    <property type="protein sequence ID" value="CAJ1943829.1"/>
    <property type="gene ID" value="gene-AYBTSS11_LOCUS11572"/>
</dbReference>
<name>A0AA86SDT4_9FABA</name>
<feature type="domain" description="Gnk2-homologous" evidence="13">
    <location>
        <begin position="440"/>
        <end position="537"/>
    </location>
</feature>
<dbReference type="GO" id="GO:0005524">
    <property type="term" value="F:ATP binding"/>
    <property type="evidence" value="ECO:0007669"/>
    <property type="project" value="UniProtKB-KW"/>
</dbReference>
<dbReference type="PROSITE" id="PS00108">
    <property type="entry name" value="PROTEIN_KINASE_ST"/>
    <property type="match status" value="1"/>
</dbReference>
<dbReference type="SMART" id="SM00220">
    <property type="entry name" value="S_TKc"/>
    <property type="match status" value="1"/>
</dbReference>